<sequence>YELLVIDEKFRDMINSDSSINNMRRVFRESGRRCLFDDGLVKVKQGLTTIEEVLRVTEVYGKNENEVFVENVE</sequence>
<feature type="non-terminal residue" evidence="1">
    <location>
        <position position="1"/>
    </location>
</feature>
<comment type="caution">
    <text evidence="1">The sequence shown here is derived from an EMBL/GenBank/DDBJ whole genome shotgun (WGS) entry which is preliminary data.</text>
</comment>
<organism evidence="1">
    <name type="scientific">marine sediment metagenome</name>
    <dbReference type="NCBI Taxonomy" id="412755"/>
    <lineage>
        <taxon>unclassified sequences</taxon>
        <taxon>metagenomes</taxon>
        <taxon>ecological metagenomes</taxon>
    </lineage>
</organism>
<dbReference type="Gene3D" id="3.40.50.300">
    <property type="entry name" value="P-loop containing nucleotide triphosphate hydrolases"/>
    <property type="match status" value="1"/>
</dbReference>
<name>X1MYD2_9ZZZZ</name>
<dbReference type="InterPro" id="IPR027417">
    <property type="entry name" value="P-loop_NTPase"/>
</dbReference>
<gene>
    <name evidence="1" type="ORF">S06H3_35442</name>
</gene>
<protein>
    <submittedName>
        <fullName evidence="1">Uncharacterized protein</fullName>
    </submittedName>
</protein>
<dbReference type="AlphaFoldDB" id="X1MYD2"/>
<accession>X1MYD2</accession>
<evidence type="ECO:0000313" key="1">
    <source>
        <dbReference type="EMBL" id="GAI23001.1"/>
    </source>
</evidence>
<proteinExistence type="predicted"/>
<dbReference type="EMBL" id="BARV01021380">
    <property type="protein sequence ID" value="GAI23001.1"/>
    <property type="molecule type" value="Genomic_DNA"/>
</dbReference>
<reference evidence="1" key="1">
    <citation type="journal article" date="2014" name="Front. Microbiol.">
        <title>High frequency of phylogenetically diverse reductive dehalogenase-homologous genes in deep subseafloor sedimentary metagenomes.</title>
        <authorList>
            <person name="Kawai M."/>
            <person name="Futagami T."/>
            <person name="Toyoda A."/>
            <person name="Takaki Y."/>
            <person name="Nishi S."/>
            <person name="Hori S."/>
            <person name="Arai W."/>
            <person name="Tsubouchi T."/>
            <person name="Morono Y."/>
            <person name="Uchiyama I."/>
            <person name="Ito T."/>
            <person name="Fujiyama A."/>
            <person name="Inagaki F."/>
            <person name="Takami H."/>
        </authorList>
    </citation>
    <scope>NUCLEOTIDE SEQUENCE</scope>
    <source>
        <strain evidence="1">Expedition CK06-06</strain>
    </source>
</reference>